<evidence type="ECO:0000256" key="2">
    <source>
        <dbReference type="SAM" id="Phobius"/>
    </source>
</evidence>
<organism evidence="4 5">
    <name type="scientific">Paenibacillus algicola</name>
    <dbReference type="NCBI Taxonomy" id="2565926"/>
    <lineage>
        <taxon>Bacteria</taxon>
        <taxon>Bacillati</taxon>
        <taxon>Bacillota</taxon>
        <taxon>Bacilli</taxon>
        <taxon>Bacillales</taxon>
        <taxon>Paenibacillaceae</taxon>
        <taxon>Paenibacillus</taxon>
    </lineage>
</organism>
<evidence type="ECO:0000313" key="5">
    <source>
        <dbReference type="Proteomes" id="UP000300879"/>
    </source>
</evidence>
<dbReference type="Pfam" id="PF20597">
    <property type="entry name" value="pAdhesive_15"/>
    <property type="match status" value="1"/>
</dbReference>
<dbReference type="Gene3D" id="2.60.40.1080">
    <property type="match status" value="2"/>
</dbReference>
<feature type="transmembrane region" description="Helical" evidence="2">
    <location>
        <begin position="7"/>
        <end position="25"/>
    </location>
</feature>
<feature type="domain" description="BIG2" evidence="3">
    <location>
        <begin position="1394"/>
        <end position="1480"/>
    </location>
</feature>
<dbReference type="KEGG" id="palo:E6C60_3831"/>
<keyword evidence="2" id="KW-1133">Transmembrane helix</keyword>
<dbReference type="SUPFAM" id="SSF49373">
    <property type="entry name" value="Invasin/intimin cell-adhesion fragments"/>
    <property type="match status" value="2"/>
</dbReference>
<evidence type="ECO:0000256" key="1">
    <source>
        <dbReference type="SAM" id="MobiDB-lite"/>
    </source>
</evidence>
<keyword evidence="2" id="KW-0472">Membrane</keyword>
<dbReference type="InterPro" id="IPR026588">
    <property type="entry name" value="Choice_anch_A"/>
</dbReference>
<accession>A0A4P8XNS1</accession>
<dbReference type="EMBL" id="CP040396">
    <property type="protein sequence ID" value="QCT04536.1"/>
    <property type="molecule type" value="Genomic_DNA"/>
</dbReference>
<proteinExistence type="predicted"/>
<dbReference type="OrthoDB" id="38701at2"/>
<evidence type="ECO:0000313" key="4">
    <source>
        <dbReference type="EMBL" id="QCT04536.1"/>
    </source>
</evidence>
<dbReference type="InterPro" id="IPR008964">
    <property type="entry name" value="Invasin/intimin_cell_adhesion"/>
</dbReference>
<reference evidence="4 5" key="1">
    <citation type="submission" date="2019-05" db="EMBL/GenBank/DDBJ databases">
        <authorList>
            <person name="Chen C."/>
        </authorList>
    </citation>
    <scope>NUCLEOTIDE SEQUENCE [LARGE SCALE GENOMIC DNA]</scope>
    <source>
        <strain evidence="4 5">HB172198</strain>
    </source>
</reference>
<evidence type="ECO:0000259" key="3">
    <source>
        <dbReference type="SMART" id="SM00635"/>
    </source>
</evidence>
<keyword evidence="2" id="KW-0812">Transmembrane</keyword>
<dbReference type="NCBIfam" id="TIGR04215">
    <property type="entry name" value="choice_anch_A"/>
    <property type="match status" value="1"/>
</dbReference>
<dbReference type="Proteomes" id="UP000300879">
    <property type="component" value="Chromosome"/>
</dbReference>
<name>A0A4P8XNS1_9BACL</name>
<gene>
    <name evidence="4" type="ORF">E6C60_3831</name>
</gene>
<feature type="domain" description="BIG2" evidence="3">
    <location>
        <begin position="1123"/>
        <end position="1198"/>
    </location>
</feature>
<dbReference type="InterPro" id="IPR003343">
    <property type="entry name" value="Big_2"/>
</dbReference>
<dbReference type="RefSeq" id="WP_138227232.1">
    <property type="nucleotide sequence ID" value="NZ_CP040396.1"/>
</dbReference>
<keyword evidence="5" id="KW-1185">Reference proteome</keyword>
<dbReference type="Pfam" id="PF02368">
    <property type="entry name" value="Big_2"/>
    <property type="match status" value="2"/>
</dbReference>
<sequence length="1491" mass="163363">MRLTVKQGFYAAGLFILALLVMVLIRDFTSKANANSDGYTISLLEITDTGTSDLKLNKNGSIQVDTMSMKRFVSLREDLDGKYDAIYIGKGLYSTLPVNGRNHNTTTVMNDITPLKAQQIVDLYIQKGLYVFFSTDPFDRQKVNERGNLYQYFNTYRSESPKPNVVFLNSTQLTDFAAGLQTGNSPYIAGMKQRPQLALANKGSLIDYEVNPAHVYNTGDELVFQIQTPNISDFKTRPVTANLYMTVDKSTKMDKEQIVATTSLTQGTGGEIRYKLPKTYSGLLYWKLEIVDRLNPNQLKDYETGTIRYRGKKTVVSILQVMPNTDKSSLKKSAVMKQSYLSGTDYELNVEVKSINQFNDYVKNKRKENGSYGLNGTYDMLIFGFADVYNTVAPISAEAAQGVEEFITKTKQSAMFTHDTIYRSKTQSEWTNRFQAITGQIEPETNLGLSAPNTSKVVVPVNEGLLTQYPFDLSDSSGGKKVLEIATTHNQYFTLDLNDESVIPWYNISGSQRDVNDSWNHYYTYSKGNVTYSGTGHVQTFPDWEQRLFVNTMYRAFTGSNHAPEITVLTPEHQSTKPSYLQDLVISYTVDDWDWKDKDLTTAITFKGNGQPLDSLKVDNQQIQSGKTFTHSIKNPLPEGGKLEIEISAWDKQGAMTTKTIEVQIEKVSINLETSRTLSSNVINNEVRRGEEVGITYTITPKPIPYMDIELNEQGKQQLIISDIRYEEQFPPGLDIIQLPAGAESSGSLSAGYTVKYALGDIVYELKESNGVKSYEPLERQQIVFDLSMRPTVKGIYLLNNSRIDYEDIHLPDSLKEQPEEAPQPFEEDPAPRSALGIGKDYTVFALENVWITSSGFSNDGRIAAGGDMNLNNFSVGDQLGNNSANRYTLIAGGNMTLNGGTIHNGKGAYGGTATVPEYLKPKLVQDQPVDFEAATQAVQSISQAAAALTPTAAPVIQCWNNPTCSINLTGTRSDLNVFTLTAQELERSHNLVIDAPAGSTVLINVTGTSAKMSGGLELKGVGEGHVLFHFPDAVSLNTSSISVKGSILAPLADYKLHGNVFGTVVVRSMTDGSGHHIHLRPFEGVLSDPGASPSNPPKEDPAAPRPRVSTVFPELIFRAVVKVTAIQMEGTTILSGTEHKLTPVVLPEDADQKQLTWSSSRTDIVTVNSEGLVTGLKAGTARVTAAATDGSGIRKAVEIRVINRDLSISGPDTAFTRETFPLEATYVTANETVTGYVWSVKPVNGQNLSDMVRLVTNPQDPSLVEVVPLRKGEVTIMVTVLTNRFPQGAATAEHTVTIQQRLDAIYINGPASIPVGAEATLVLLTEPYDADETGFQWTLEGDGGSYARLTPSADGSTVTVTGLRPNEAITIRASTGWDQDNLTALHQLKIVPVLEGLYLTDAVLNQGGTLNMYDSNLLTRPADFPRTLLQGYLRWESDNPDVATVNASNGMVSGKKKGVAKITVTYSFEGRTLTATGTVKVNGTVSGDRY</sequence>
<protein>
    <submittedName>
        <fullName evidence="4">Ig domain-containing protein</fullName>
    </submittedName>
</protein>
<feature type="region of interest" description="Disordered" evidence="1">
    <location>
        <begin position="1083"/>
        <end position="1107"/>
    </location>
</feature>
<dbReference type="SMART" id="SM00635">
    <property type="entry name" value="BID_2"/>
    <property type="match status" value="2"/>
</dbReference>